<feature type="region of interest" description="Disordered" evidence="14">
    <location>
        <begin position="167"/>
        <end position="200"/>
    </location>
</feature>
<evidence type="ECO:0000256" key="15">
    <source>
        <dbReference type="SAM" id="Phobius"/>
    </source>
</evidence>
<comment type="similarity">
    <text evidence="2">Belongs to the SHO1 family.</text>
</comment>
<dbReference type="PROSITE" id="PS50002">
    <property type="entry name" value="SH3"/>
    <property type="match status" value="1"/>
</dbReference>
<evidence type="ECO:0000313" key="17">
    <source>
        <dbReference type="EMBL" id="KAH3678167.1"/>
    </source>
</evidence>
<evidence type="ECO:0000256" key="4">
    <source>
        <dbReference type="ARBA" id="ARBA00017350"/>
    </source>
</evidence>
<dbReference type="FunFam" id="2.30.30.40:FF:000213">
    <property type="entry name" value="High osmolarity signaling protein SHO1"/>
    <property type="match status" value="1"/>
</dbReference>
<dbReference type="Pfam" id="PF00018">
    <property type="entry name" value="SH3_1"/>
    <property type="match status" value="1"/>
</dbReference>
<keyword evidence="10 15" id="KW-0472">Membrane</keyword>
<dbReference type="SUPFAM" id="SSF50044">
    <property type="entry name" value="SH3-domain"/>
    <property type="match status" value="1"/>
</dbReference>
<evidence type="ECO:0000256" key="11">
    <source>
        <dbReference type="ARBA" id="ARBA00029697"/>
    </source>
</evidence>
<reference evidence="17" key="2">
    <citation type="submission" date="2021-01" db="EMBL/GenBank/DDBJ databases">
        <authorList>
            <person name="Schikora-Tamarit M.A."/>
        </authorList>
    </citation>
    <scope>NUCLEOTIDE SEQUENCE</scope>
    <source>
        <strain evidence="17">CBS2887</strain>
    </source>
</reference>
<dbReference type="OrthoDB" id="5983572at2759"/>
<evidence type="ECO:0000256" key="14">
    <source>
        <dbReference type="SAM" id="MobiDB-lite"/>
    </source>
</evidence>
<keyword evidence="8 15" id="KW-1133">Transmembrane helix</keyword>
<dbReference type="PRINTS" id="PR00452">
    <property type="entry name" value="SH3DOMAIN"/>
</dbReference>
<dbReference type="CDD" id="cd11855">
    <property type="entry name" value="SH3_Sho1p"/>
    <property type="match status" value="1"/>
</dbReference>
<dbReference type="Proteomes" id="UP000774326">
    <property type="component" value="Unassembled WGS sequence"/>
</dbReference>
<keyword evidence="5 13" id="KW-0728">SH3 domain</keyword>
<proteinExistence type="inferred from homology"/>
<feature type="transmembrane region" description="Helical" evidence="15">
    <location>
        <begin position="112"/>
        <end position="133"/>
    </location>
</feature>
<evidence type="ECO:0000256" key="13">
    <source>
        <dbReference type="PROSITE-ProRule" id="PRU00192"/>
    </source>
</evidence>
<dbReference type="InterPro" id="IPR001452">
    <property type="entry name" value="SH3_domain"/>
</dbReference>
<keyword evidence="6" id="KW-1003">Cell membrane</keyword>
<dbReference type="GO" id="GO:0007232">
    <property type="term" value="P:osmosensory signaling pathway via Sho1 osmosensor"/>
    <property type="evidence" value="ECO:0007669"/>
    <property type="project" value="UniProtKB-ARBA"/>
</dbReference>
<feature type="compositionally biased region" description="Low complexity" evidence="14">
    <location>
        <begin position="220"/>
        <end position="232"/>
    </location>
</feature>
<comment type="caution">
    <text evidence="17">The sequence shown here is derived from an EMBL/GenBank/DDBJ whole genome shotgun (WGS) entry which is preliminary data.</text>
</comment>
<evidence type="ECO:0000256" key="7">
    <source>
        <dbReference type="ARBA" id="ARBA00022692"/>
    </source>
</evidence>
<dbReference type="InterPro" id="IPR035522">
    <property type="entry name" value="Sho1_SH3"/>
</dbReference>
<feature type="transmembrane region" description="Helical" evidence="15">
    <location>
        <begin position="56"/>
        <end position="78"/>
    </location>
</feature>
<evidence type="ECO:0000256" key="1">
    <source>
        <dbReference type="ARBA" id="ARBA00004651"/>
    </source>
</evidence>
<dbReference type="AlphaFoldDB" id="A0A9P8PTN5"/>
<organism evidence="17 18">
    <name type="scientific">Wickerhamomyces pijperi</name>
    <name type="common">Yeast</name>
    <name type="synonym">Pichia pijperi</name>
    <dbReference type="NCBI Taxonomy" id="599730"/>
    <lineage>
        <taxon>Eukaryota</taxon>
        <taxon>Fungi</taxon>
        <taxon>Dikarya</taxon>
        <taxon>Ascomycota</taxon>
        <taxon>Saccharomycotina</taxon>
        <taxon>Saccharomycetes</taxon>
        <taxon>Phaffomycetales</taxon>
        <taxon>Wickerhamomycetaceae</taxon>
        <taxon>Wickerhamomyces</taxon>
    </lineage>
</organism>
<keyword evidence="18" id="KW-1185">Reference proteome</keyword>
<feature type="transmembrane region" description="Helical" evidence="15">
    <location>
        <begin position="84"/>
        <end position="105"/>
    </location>
</feature>
<dbReference type="EMBL" id="JAEUBG010005137">
    <property type="protein sequence ID" value="KAH3678167.1"/>
    <property type="molecule type" value="Genomic_DNA"/>
</dbReference>
<reference evidence="17" key="1">
    <citation type="journal article" date="2021" name="Open Biol.">
        <title>Shared evolutionary footprints suggest mitochondrial oxidative damage underlies multiple complex I losses in fungi.</title>
        <authorList>
            <person name="Schikora-Tamarit M.A."/>
            <person name="Marcet-Houben M."/>
            <person name="Nosek J."/>
            <person name="Gabaldon T."/>
        </authorList>
    </citation>
    <scope>NUCLEOTIDE SEQUENCE</scope>
    <source>
        <strain evidence="17">CBS2887</strain>
    </source>
</reference>
<accession>A0A9P8PTN5</accession>
<comment type="subcellular location">
    <subcellularLocation>
        <location evidence="1">Cell membrane</location>
        <topology evidence="1">Multi-pass membrane protein</topology>
    </subcellularLocation>
</comment>
<name>A0A9P8PTN5_WICPI</name>
<evidence type="ECO:0000256" key="5">
    <source>
        <dbReference type="ARBA" id="ARBA00022443"/>
    </source>
</evidence>
<evidence type="ECO:0000256" key="9">
    <source>
        <dbReference type="ARBA" id="ARBA00023016"/>
    </source>
</evidence>
<feature type="region of interest" description="Disordered" evidence="14">
    <location>
        <begin position="220"/>
        <end position="241"/>
    </location>
</feature>
<dbReference type="Gene3D" id="2.30.30.40">
    <property type="entry name" value="SH3 Domains"/>
    <property type="match status" value="1"/>
</dbReference>
<dbReference type="InterPro" id="IPR036028">
    <property type="entry name" value="SH3-like_dom_sf"/>
</dbReference>
<evidence type="ECO:0000256" key="2">
    <source>
        <dbReference type="ARBA" id="ARBA00009739"/>
    </source>
</evidence>
<keyword evidence="7 15" id="KW-0812">Transmembrane</keyword>
<evidence type="ECO:0000313" key="18">
    <source>
        <dbReference type="Proteomes" id="UP000774326"/>
    </source>
</evidence>
<sequence>MVQLPKTQASSRSFSINNLITDPFALATISVSLLSWIIAFAGSIASSDSKFPKFTWWGLVYQLILLIMMFLFYCYNIVDYYKTFLAVGTGIAFIYTTNSATGLVYQSGANKAAASAGVILLSMINLIWVFYFASDNASPTNEWIDSFSLAGPRRSALANSEFETRKISSNTNNGANNRFPSYNQASNFNETQTSRPLNATQLSSSRLNGLENLSARENATTNNTNTFNSENTGFPQAGESTNFTIDDFPYRARALYSYDSNPEDENEISFEKDEILQVNDIHSRWWQAKRANGEMGICPSNYVELID</sequence>
<dbReference type="SMART" id="SM00326">
    <property type="entry name" value="SH3"/>
    <property type="match status" value="1"/>
</dbReference>
<feature type="domain" description="SH3" evidence="16">
    <location>
        <begin position="247"/>
        <end position="307"/>
    </location>
</feature>
<keyword evidence="9" id="KW-0346">Stress response</keyword>
<evidence type="ECO:0000256" key="3">
    <source>
        <dbReference type="ARBA" id="ARBA00016255"/>
    </source>
</evidence>
<feature type="transmembrane region" description="Helical" evidence="15">
    <location>
        <begin position="24"/>
        <end position="44"/>
    </location>
</feature>
<evidence type="ECO:0000256" key="12">
    <source>
        <dbReference type="ARBA" id="ARBA00030785"/>
    </source>
</evidence>
<evidence type="ECO:0000256" key="10">
    <source>
        <dbReference type="ARBA" id="ARBA00023136"/>
    </source>
</evidence>
<evidence type="ECO:0000256" key="8">
    <source>
        <dbReference type="ARBA" id="ARBA00022989"/>
    </source>
</evidence>
<protein>
    <recommendedName>
        <fullName evidence="4">High osmolarity signaling protein SHO1</fullName>
    </recommendedName>
    <alternativeName>
        <fullName evidence="3">High osmolarity signaling protein sho1</fullName>
    </alternativeName>
    <alternativeName>
        <fullName evidence="11 12">Osmosensor SHO1</fullName>
    </alternativeName>
</protein>
<dbReference type="GO" id="GO:0005886">
    <property type="term" value="C:plasma membrane"/>
    <property type="evidence" value="ECO:0007669"/>
    <property type="project" value="UniProtKB-SubCell"/>
</dbReference>
<evidence type="ECO:0000256" key="6">
    <source>
        <dbReference type="ARBA" id="ARBA00022475"/>
    </source>
</evidence>
<gene>
    <name evidence="17" type="ORF">WICPIJ_008925</name>
</gene>
<evidence type="ECO:0000259" key="16">
    <source>
        <dbReference type="PROSITE" id="PS50002"/>
    </source>
</evidence>